<evidence type="ECO:0000313" key="9">
    <source>
        <dbReference type="EMBL" id="OZJ04255.1"/>
    </source>
</evidence>
<dbReference type="GO" id="GO:0006611">
    <property type="term" value="P:protein export from nucleus"/>
    <property type="evidence" value="ECO:0007669"/>
    <property type="project" value="TreeGrafter"/>
</dbReference>
<name>A0A261Y0U9_9FUNG</name>
<keyword evidence="4" id="KW-0813">Transport</keyword>
<accession>A0A261Y0U9</accession>
<evidence type="ECO:0000256" key="1">
    <source>
        <dbReference type="ARBA" id="ARBA00004123"/>
    </source>
</evidence>
<dbReference type="OrthoDB" id="244158at2759"/>
<dbReference type="InterPro" id="IPR011989">
    <property type="entry name" value="ARM-like"/>
</dbReference>
<gene>
    <name evidence="9" type="ORF">BZG36_02466</name>
</gene>
<dbReference type="InterPro" id="IPR057947">
    <property type="entry name" value="TPR_XPO7/RBP17"/>
</dbReference>
<dbReference type="GO" id="GO:0005049">
    <property type="term" value="F:nuclear export signal receptor activity"/>
    <property type="evidence" value="ECO:0007669"/>
    <property type="project" value="InterPro"/>
</dbReference>
<reference evidence="9 10" key="1">
    <citation type="journal article" date="2017" name="Mycologia">
        <title>Bifiguratus adelaidae, gen. et sp. nov., a new member of Mucoromycotina in endophytic and soil-dwelling habitats.</title>
        <authorList>
            <person name="Torres-Cruz T.J."/>
            <person name="Billingsley Tobias T.L."/>
            <person name="Almatruk M."/>
            <person name="Hesse C."/>
            <person name="Kuske C.R."/>
            <person name="Desiro A."/>
            <person name="Benucci G.M."/>
            <person name="Bonito G."/>
            <person name="Stajich J.E."/>
            <person name="Dunlap C."/>
            <person name="Arnold A.E."/>
            <person name="Porras-Alfaro A."/>
        </authorList>
    </citation>
    <scope>NUCLEOTIDE SEQUENCE [LARGE SCALE GENOMIC DNA]</scope>
    <source>
        <strain evidence="9 10">AZ0501</strain>
    </source>
</reference>
<evidence type="ECO:0000256" key="2">
    <source>
        <dbReference type="ARBA" id="ARBA00004496"/>
    </source>
</evidence>
<evidence type="ECO:0000256" key="5">
    <source>
        <dbReference type="ARBA" id="ARBA00022490"/>
    </source>
</evidence>
<comment type="caution">
    <text evidence="9">The sequence shown here is derived from an EMBL/GenBank/DDBJ whole genome shotgun (WGS) entry which is preliminary data.</text>
</comment>
<evidence type="ECO:0000313" key="10">
    <source>
        <dbReference type="Proteomes" id="UP000242875"/>
    </source>
</evidence>
<proteinExistence type="inferred from homology"/>
<dbReference type="Proteomes" id="UP000242875">
    <property type="component" value="Unassembled WGS sequence"/>
</dbReference>
<dbReference type="PANTHER" id="PTHR12596:SF2">
    <property type="entry name" value="EXPORTIN-7 ISOFORM X1"/>
    <property type="match status" value="1"/>
</dbReference>
<dbReference type="InterPro" id="IPR044189">
    <property type="entry name" value="XPO4/7-like"/>
</dbReference>
<evidence type="ECO:0000256" key="7">
    <source>
        <dbReference type="ARBA" id="ARBA00023242"/>
    </source>
</evidence>
<evidence type="ECO:0000256" key="4">
    <source>
        <dbReference type="ARBA" id="ARBA00022448"/>
    </source>
</evidence>
<dbReference type="Gene3D" id="1.25.10.10">
    <property type="entry name" value="Leucine-rich Repeat Variant"/>
    <property type="match status" value="2"/>
</dbReference>
<evidence type="ECO:0000256" key="6">
    <source>
        <dbReference type="ARBA" id="ARBA00022927"/>
    </source>
</evidence>
<feature type="domain" description="Exportin-7/Ran-binding protein 17 TPR repeats" evidence="8">
    <location>
        <begin position="659"/>
        <end position="903"/>
    </location>
</feature>
<sequence length="1320" mass="149730">MGTPSAQQLLEYGQTLAPDIRRDFRLVLQCVVLTAANRPDSIGPLVRLYFEQEKPKHGDDDKLVIAIREALLKSWPLCGFPRVLNGMKAAMEALDEDLKFRLPTQPSPARLNHTKEKLESDLERGKAFFDQIYSRHSNTVTDNIHGWCPDLVPMIQQYGYGSILSDFAVLGPQETELAVVCALIPMSVPSQQGDFDLQESLNIVTRLQAMNQADRKFEALQKLTEQYYNAADAQSRQQASDILEYAFPGFDSSSAARLTAQKSVGSAPHGFPYEVNIFTPAETLYSLQVFLENSPSPYAQMFAISRMKSIVADHFGVLGSEYRLVLRNFIIQYAGQHPGLQPFIIAQLSQLFTLVTKLGWFDSIEFRNTIEELQMFLQASVDHKIVGLQMFATLVQEIYQPNPPRNLARQRKVAVSFRDDQLLDILQAGITMLGQLLSQQIGFENSAQESRLREATLLLLRNCLTFDFNGTTPDESGDDVGSIQVPGAWKRVFEDGVLTKALFSAYAQFPSPHSARAMECLVQVASVRRSLFNEEERSIFITSIMQEIRSILLASTGMHDSENYHEFCRMLSRFRSTYSLLEISEKQEYEEWIQLLADFTIKGFRAWQWAPHSVQYLLTFWSKMVSSLSHSRTASAPKLEAITVQLTRAYAESRIDSVPSTMEQGPDDPLENEDALVESLDMLTNVARCQYDESSRTIISLFDPLAVLYTDLTQRVGSTGLDDAAKQQLAIIEHKFAWLVYIIGSFVGGRTAYLSSEDLDSVDGDLTAKALQLMNANEVFTSRNGTQWGSEKLDSAFLYLFQQFKKSYVGESAQRTSAVYSKLSENVGVNDQSTMLTLIMQKILSNLSMWGNNSAIILKSLRLLNDLASGYSSVKQLRKLDTTNTLLQNHTSKQFAFLDGVNHLRARMIYYNALSRILFCEDAVEKEFEEFVKPFDDIFARLATLDNVASYRQEEVMRTIQGLFRDLRGFIGPISSRKTYMLFFEWFFPSKVSFIFNALEAYQAQPISITILKFWAEFIHSRSQRLTFDISSPNGILLFRDTSKVLVTYALHVLSQPEVEPSARYVSRYKGISVCYASMMRSLAGRYVNFGVFALYNDPALEEALGAIFRMTLSIPVEDMLAFPKLAQAFFTFLDVFTNEHMMALPDLNSDVFLYLMRACSEGVKSSDVSICSEACSSIDHICCWVVNQSEKKNHPNHWLLNYFKQYTDILPFLFSTVFNTVLFEDKAIQWSLSRPLLALILLNQDRLMSYFQSIIDIQLPERRELLSKALNNLMEDIEMSISSRNRDRFTQNLAAFRRDMVTAGVNLIPPTANYDGMMT</sequence>
<dbReference type="InterPro" id="IPR029032">
    <property type="entry name" value="AhpD-like"/>
</dbReference>
<keyword evidence="10" id="KW-1185">Reference proteome</keyword>
<dbReference type="SUPFAM" id="SSF69118">
    <property type="entry name" value="AhpD-like"/>
    <property type="match status" value="1"/>
</dbReference>
<dbReference type="GO" id="GO:0005643">
    <property type="term" value="C:nuclear pore"/>
    <property type="evidence" value="ECO:0007669"/>
    <property type="project" value="TreeGrafter"/>
</dbReference>
<dbReference type="Gene3D" id="1.20.1290.10">
    <property type="entry name" value="AhpD-like"/>
    <property type="match status" value="1"/>
</dbReference>
<dbReference type="SUPFAM" id="SSF48371">
    <property type="entry name" value="ARM repeat"/>
    <property type="match status" value="1"/>
</dbReference>
<dbReference type="PANTHER" id="PTHR12596">
    <property type="entry name" value="EXPORTIN 4,7-RELATED"/>
    <property type="match status" value="1"/>
</dbReference>
<dbReference type="GO" id="GO:0005737">
    <property type="term" value="C:cytoplasm"/>
    <property type="evidence" value="ECO:0007669"/>
    <property type="project" value="UniProtKB-SubCell"/>
</dbReference>
<keyword evidence="7" id="KW-0539">Nucleus</keyword>
<evidence type="ECO:0000256" key="3">
    <source>
        <dbReference type="ARBA" id="ARBA00009466"/>
    </source>
</evidence>
<dbReference type="EMBL" id="MVBO01000047">
    <property type="protein sequence ID" value="OZJ04255.1"/>
    <property type="molecule type" value="Genomic_DNA"/>
</dbReference>
<evidence type="ECO:0000259" key="8">
    <source>
        <dbReference type="Pfam" id="PF25795"/>
    </source>
</evidence>
<comment type="similarity">
    <text evidence="3">Belongs to the exportin family.</text>
</comment>
<protein>
    <recommendedName>
        <fullName evidence="8">Exportin-7/Ran-binding protein 17 TPR repeats domain-containing protein</fullName>
    </recommendedName>
</protein>
<dbReference type="InterPro" id="IPR016024">
    <property type="entry name" value="ARM-type_fold"/>
</dbReference>
<organism evidence="9 10">
    <name type="scientific">Bifiguratus adelaidae</name>
    <dbReference type="NCBI Taxonomy" id="1938954"/>
    <lineage>
        <taxon>Eukaryota</taxon>
        <taxon>Fungi</taxon>
        <taxon>Fungi incertae sedis</taxon>
        <taxon>Mucoromycota</taxon>
        <taxon>Mucoromycotina</taxon>
        <taxon>Endogonomycetes</taxon>
        <taxon>Endogonales</taxon>
        <taxon>Endogonales incertae sedis</taxon>
        <taxon>Bifiguratus</taxon>
    </lineage>
</organism>
<dbReference type="Pfam" id="PF25795">
    <property type="entry name" value="TPR_XPO7"/>
    <property type="match status" value="1"/>
</dbReference>
<keyword evidence="5" id="KW-0963">Cytoplasm</keyword>
<keyword evidence="6" id="KW-0653">Protein transport</keyword>
<comment type="subcellular location">
    <subcellularLocation>
        <location evidence="2">Cytoplasm</location>
    </subcellularLocation>
    <subcellularLocation>
        <location evidence="1">Nucleus</location>
    </subcellularLocation>
</comment>